<dbReference type="RefSeq" id="XP_004035430.1">
    <property type="nucleotide sequence ID" value="XM_004035382.1"/>
</dbReference>
<dbReference type="InParanoid" id="G0QS79"/>
<dbReference type="SUPFAM" id="SSF117892">
    <property type="entry name" value="Band 7/SPFH domain"/>
    <property type="match status" value="1"/>
</dbReference>
<feature type="transmembrane region" description="Helical" evidence="2">
    <location>
        <begin position="29"/>
        <end position="47"/>
    </location>
</feature>
<sequence length="384" mass="44687">MAILKYIALTSTTGILPVLSHFVVPIPQFLYGILGLIAVGISVFLWAQSRWESAQPNEWLLLIENGQLKKAGIGLQCFRGLTQSVVKMKSAIHKVNFDANHVSKEMQGITVRGMTIWEVDPEKDGPFDCYKYTQDGKADDNVKTMCESILRSALANLELKKIMTSRDDLINYMKKDLQKQLSKWGIRCQTIEITEIRVCSKSVFEDMQAEFRQENRLKSTQIKLETQEKMTLNNVQADIKNNKNYYDGLLQRETESKKQEFNRKKQELNIFEKNVEILKSKSNAEKEIEMKQIEENHKIQLQEIKNENEQKLLKAKERIEQQKKQLEIEKEMNETNFQKYQIDSNKRIIQHIGIKGFKFHNYVDASKSNDMSSYLPAFDNLKFV</sequence>
<keyword evidence="1" id="KW-0175">Coiled coil</keyword>
<feature type="transmembrane region" description="Helical" evidence="2">
    <location>
        <begin position="6"/>
        <end position="24"/>
    </location>
</feature>
<dbReference type="Pfam" id="PF01145">
    <property type="entry name" value="Band_7"/>
    <property type="match status" value="1"/>
</dbReference>
<dbReference type="InterPro" id="IPR036013">
    <property type="entry name" value="Band_7/SPFH_dom_sf"/>
</dbReference>
<evidence type="ECO:0000313" key="5">
    <source>
        <dbReference type="Proteomes" id="UP000008983"/>
    </source>
</evidence>
<protein>
    <submittedName>
        <fullName evidence="4">Spfh domain band 7 family protein</fullName>
    </submittedName>
</protein>
<dbReference type="Gene3D" id="3.30.479.30">
    <property type="entry name" value="Band 7 domain"/>
    <property type="match status" value="1"/>
</dbReference>
<organism evidence="4 5">
    <name type="scientific">Ichthyophthirius multifiliis</name>
    <name type="common">White spot disease agent</name>
    <name type="synonym">Ich</name>
    <dbReference type="NCBI Taxonomy" id="5932"/>
    <lineage>
        <taxon>Eukaryota</taxon>
        <taxon>Sar</taxon>
        <taxon>Alveolata</taxon>
        <taxon>Ciliophora</taxon>
        <taxon>Intramacronucleata</taxon>
        <taxon>Oligohymenophorea</taxon>
        <taxon>Hymenostomatida</taxon>
        <taxon>Ophryoglenina</taxon>
        <taxon>Ichthyophthirius</taxon>
    </lineage>
</organism>
<evidence type="ECO:0000256" key="2">
    <source>
        <dbReference type="SAM" id="Phobius"/>
    </source>
</evidence>
<dbReference type="GeneID" id="14908086"/>
<feature type="domain" description="Band 7" evidence="3">
    <location>
        <begin position="54"/>
        <end position="227"/>
    </location>
</feature>
<dbReference type="AlphaFoldDB" id="G0QS79"/>
<dbReference type="STRING" id="857967.G0QS79"/>
<keyword evidence="5" id="KW-1185">Reference proteome</keyword>
<dbReference type="OrthoDB" id="2105077at2759"/>
<dbReference type="OMA" id="RIMCESI"/>
<keyword evidence="2" id="KW-0812">Transmembrane</keyword>
<dbReference type="Proteomes" id="UP000008983">
    <property type="component" value="Unassembled WGS sequence"/>
</dbReference>
<gene>
    <name evidence="4" type="ORF">IMG5_099720</name>
</gene>
<dbReference type="InterPro" id="IPR001107">
    <property type="entry name" value="Band_7"/>
</dbReference>
<name>G0QS79_ICHMU</name>
<evidence type="ECO:0000313" key="4">
    <source>
        <dbReference type="EMBL" id="EGR31944.1"/>
    </source>
</evidence>
<reference evidence="4 5" key="1">
    <citation type="submission" date="2011-07" db="EMBL/GenBank/DDBJ databases">
        <authorList>
            <person name="Coyne R."/>
            <person name="Brami D."/>
            <person name="Johnson J."/>
            <person name="Hostetler J."/>
            <person name="Hannick L."/>
            <person name="Clark T."/>
            <person name="Cassidy-Hanley D."/>
            <person name="Inman J."/>
        </authorList>
    </citation>
    <scope>NUCLEOTIDE SEQUENCE [LARGE SCALE GENOMIC DNA]</scope>
    <source>
        <strain evidence="4 5">G5</strain>
    </source>
</reference>
<evidence type="ECO:0000259" key="3">
    <source>
        <dbReference type="Pfam" id="PF01145"/>
    </source>
</evidence>
<accession>G0QS79</accession>
<keyword evidence="2" id="KW-0472">Membrane</keyword>
<evidence type="ECO:0000256" key="1">
    <source>
        <dbReference type="SAM" id="Coils"/>
    </source>
</evidence>
<dbReference type="EMBL" id="GL983807">
    <property type="protein sequence ID" value="EGR31944.1"/>
    <property type="molecule type" value="Genomic_DNA"/>
</dbReference>
<feature type="coiled-coil region" evidence="1">
    <location>
        <begin position="261"/>
        <end position="336"/>
    </location>
</feature>
<keyword evidence="2" id="KW-1133">Transmembrane helix</keyword>
<proteinExistence type="predicted"/>
<dbReference type="eggNOG" id="ENOG502R2EY">
    <property type="taxonomic scope" value="Eukaryota"/>
</dbReference>